<dbReference type="eggNOG" id="ENOG502SB2E">
    <property type="taxonomic scope" value="Eukaryota"/>
</dbReference>
<dbReference type="AlphaFoldDB" id="A0A024U302"/>
<feature type="chain" id="PRO_5001537941" evidence="1">
    <location>
        <begin position="22"/>
        <end position="367"/>
    </location>
</feature>
<accession>A0A024U302</accession>
<dbReference type="VEuPathDB" id="FungiDB:H310_07335"/>
<gene>
    <name evidence="2" type="ORF">H310_07335</name>
</gene>
<protein>
    <submittedName>
        <fullName evidence="2">Uncharacterized protein</fullName>
    </submittedName>
</protein>
<dbReference type="RefSeq" id="XP_008870936.1">
    <property type="nucleotide sequence ID" value="XM_008872714.1"/>
</dbReference>
<dbReference type="OrthoDB" id="67093at2759"/>
<sequence>MVTRKLLHVLRLGGLIGVVGATDSSCPQAHDPHSPLASSLLTYTGLATHELLNGVPLPSSFSTCIGSFDTATLMQAGSVVLETPTCFRALDWLVTATSSYPSITAADLLTSSGFASLSAKDAAYFDSLCLPMTDVLPCLRRALLPALMPLLSSQPCCVALLEDSIAQFGVPFDSFVVDAVSRVVDVVCSRQYSGFQDESQLCGFTLLSSVLAMSSGNLQQLVWTVLNAVQVPNDQGLQAAKGGSITTTRNVSTTLFVAPNLPDACVTPINALLKWASKMPVVTSTVIDTDLTLAALFEDDQCLPGRTALDAFVQAFPQSLSNDMYSMASALLTNDNVCFHLANSYATGSDAFETTVSSFTQSLDLGS</sequence>
<proteinExistence type="predicted"/>
<reference evidence="2" key="1">
    <citation type="submission" date="2013-12" db="EMBL/GenBank/DDBJ databases">
        <title>The Genome Sequence of Aphanomyces invadans NJM9701.</title>
        <authorList>
            <consortium name="The Broad Institute Genomics Platform"/>
            <person name="Russ C."/>
            <person name="Tyler B."/>
            <person name="van West P."/>
            <person name="Dieguez-Uribeondo J."/>
            <person name="Young S.K."/>
            <person name="Zeng Q."/>
            <person name="Gargeya S."/>
            <person name="Fitzgerald M."/>
            <person name="Abouelleil A."/>
            <person name="Alvarado L."/>
            <person name="Chapman S.B."/>
            <person name="Gainer-Dewar J."/>
            <person name="Goldberg J."/>
            <person name="Griggs A."/>
            <person name="Gujja S."/>
            <person name="Hansen M."/>
            <person name="Howarth C."/>
            <person name="Imamovic A."/>
            <person name="Ireland A."/>
            <person name="Larimer J."/>
            <person name="McCowan C."/>
            <person name="Murphy C."/>
            <person name="Pearson M."/>
            <person name="Poon T.W."/>
            <person name="Priest M."/>
            <person name="Roberts A."/>
            <person name="Saif S."/>
            <person name="Shea T."/>
            <person name="Sykes S."/>
            <person name="Wortman J."/>
            <person name="Nusbaum C."/>
            <person name="Birren B."/>
        </authorList>
    </citation>
    <scope>NUCLEOTIDE SEQUENCE [LARGE SCALE GENOMIC DNA]</scope>
    <source>
        <strain evidence="2">NJM9701</strain>
    </source>
</reference>
<evidence type="ECO:0000313" key="2">
    <source>
        <dbReference type="EMBL" id="ETW00801.1"/>
    </source>
</evidence>
<keyword evidence="1" id="KW-0732">Signal</keyword>
<dbReference type="EMBL" id="KI913964">
    <property type="protein sequence ID" value="ETW00801.1"/>
    <property type="molecule type" value="Genomic_DNA"/>
</dbReference>
<name>A0A024U302_9STRA</name>
<dbReference type="GeneID" id="20084385"/>
<evidence type="ECO:0000256" key="1">
    <source>
        <dbReference type="SAM" id="SignalP"/>
    </source>
</evidence>
<organism evidence="2">
    <name type="scientific">Aphanomyces invadans</name>
    <dbReference type="NCBI Taxonomy" id="157072"/>
    <lineage>
        <taxon>Eukaryota</taxon>
        <taxon>Sar</taxon>
        <taxon>Stramenopiles</taxon>
        <taxon>Oomycota</taxon>
        <taxon>Saprolegniomycetes</taxon>
        <taxon>Saprolegniales</taxon>
        <taxon>Verrucalvaceae</taxon>
        <taxon>Aphanomyces</taxon>
    </lineage>
</organism>
<feature type="signal peptide" evidence="1">
    <location>
        <begin position="1"/>
        <end position="21"/>
    </location>
</feature>